<dbReference type="Proteomes" id="UP000005275">
    <property type="component" value="Chromosome"/>
</dbReference>
<evidence type="ECO:0000313" key="2">
    <source>
        <dbReference type="EMBL" id="AHF05507.1"/>
    </source>
</evidence>
<name>W0E429_MARPU</name>
<feature type="compositionally biased region" description="Basic and acidic residues" evidence="1">
    <location>
        <begin position="117"/>
        <end position="128"/>
    </location>
</feature>
<proteinExistence type="predicted"/>
<protein>
    <recommendedName>
        <fullName evidence="4">Tail protein</fullName>
    </recommendedName>
</protein>
<dbReference type="HOGENOM" id="CLU_1765829_0_0_6"/>
<keyword evidence="3" id="KW-1185">Reference proteome</keyword>
<dbReference type="EMBL" id="CP007031">
    <property type="protein sequence ID" value="AHF05507.1"/>
    <property type="molecule type" value="Genomic_DNA"/>
</dbReference>
<sequence>MSTQAQRILDQLVVWLEEIQTANGYHTDAGLEVRTEQDRNDAPLEPCLLLLDEDASYNPATSGRRGTWSQTYTIEALVHDDGAGRRLAREVLADIHRALSRRLTDWPPTAGVSSMRESTREIPRRPSDSDWLTPSVTIDIDFVDKED</sequence>
<evidence type="ECO:0008006" key="4">
    <source>
        <dbReference type="Google" id="ProtNLM"/>
    </source>
</evidence>
<reference evidence="2 3" key="1">
    <citation type="submission" date="2013-12" db="EMBL/GenBank/DDBJ databases">
        <authorList>
            <consortium name="DOE Joint Genome Institute"/>
            <person name="Bryant D.A."/>
            <person name="Huntemann M."/>
            <person name="Han J."/>
            <person name="Chen A."/>
            <person name="Kyrpides N."/>
            <person name="Mavromatis K."/>
            <person name="Markowitz V."/>
            <person name="Palaniappan K."/>
            <person name="Ivanova N."/>
            <person name="Schaumberg A."/>
            <person name="Pati A."/>
            <person name="Liolios K."/>
            <person name="Nordberg H.P."/>
            <person name="Cantor M.N."/>
            <person name="Hua S.X."/>
            <person name="Woyke T."/>
        </authorList>
    </citation>
    <scope>NUCLEOTIDE SEQUENCE [LARGE SCALE GENOMIC DNA]</scope>
    <source>
        <strain evidence="2 3">984</strain>
    </source>
</reference>
<dbReference type="RefSeq" id="WP_005225027.1">
    <property type="nucleotide sequence ID" value="NZ_CP007031.1"/>
</dbReference>
<evidence type="ECO:0000256" key="1">
    <source>
        <dbReference type="SAM" id="MobiDB-lite"/>
    </source>
</evidence>
<dbReference type="STRING" id="765910.MARPU_09535"/>
<feature type="region of interest" description="Disordered" evidence="1">
    <location>
        <begin position="107"/>
        <end position="130"/>
    </location>
</feature>
<dbReference type="KEGG" id="mpur:MARPU_09535"/>
<organism evidence="2 3">
    <name type="scientific">Marichromatium purpuratum 984</name>
    <dbReference type="NCBI Taxonomy" id="765910"/>
    <lineage>
        <taxon>Bacteria</taxon>
        <taxon>Pseudomonadati</taxon>
        <taxon>Pseudomonadota</taxon>
        <taxon>Gammaproteobacteria</taxon>
        <taxon>Chromatiales</taxon>
        <taxon>Chromatiaceae</taxon>
        <taxon>Marichromatium</taxon>
    </lineage>
</organism>
<dbReference type="OrthoDB" id="6024259at2"/>
<gene>
    <name evidence="2" type="ORF">MARPU_09535</name>
</gene>
<dbReference type="AlphaFoldDB" id="W0E429"/>
<evidence type="ECO:0000313" key="3">
    <source>
        <dbReference type="Proteomes" id="UP000005275"/>
    </source>
</evidence>
<accession>W0E429</accession>